<evidence type="ECO:0000313" key="2">
    <source>
        <dbReference type="Proteomes" id="UP000037696"/>
    </source>
</evidence>
<protein>
    <submittedName>
        <fullName evidence="1">Uncharacterized protein</fullName>
    </submittedName>
</protein>
<feature type="non-terminal residue" evidence="1">
    <location>
        <position position="1"/>
    </location>
</feature>
<reference evidence="1 2" key="1">
    <citation type="submission" date="2015-08" db="EMBL/GenBank/DDBJ databases">
        <title>Genome sequencing of Penicillium nordicum.</title>
        <authorList>
            <person name="Nguyen H.D."/>
            <person name="Seifert K.A."/>
        </authorList>
    </citation>
    <scope>NUCLEOTIDE SEQUENCE [LARGE SCALE GENOMIC DNA]</scope>
    <source>
        <strain evidence="1 2">DAOMC 185683</strain>
    </source>
</reference>
<dbReference type="EMBL" id="LHQQ01000446">
    <property type="protein sequence ID" value="KOS36491.1"/>
    <property type="molecule type" value="Genomic_DNA"/>
</dbReference>
<comment type="caution">
    <text evidence="1">The sequence shown here is derived from an EMBL/GenBank/DDBJ whole genome shotgun (WGS) entry which is preliminary data.</text>
</comment>
<accession>A0A0M8NXR2</accession>
<name>A0A0M8NXR2_9EURO</name>
<sequence>RGLYTLLKPSKLCSIISVANIYTCRGDCSINTILIF</sequence>
<dbReference type="Proteomes" id="UP000037696">
    <property type="component" value="Unassembled WGS sequence"/>
</dbReference>
<evidence type="ECO:0000313" key="1">
    <source>
        <dbReference type="EMBL" id="KOS36491.1"/>
    </source>
</evidence>
<organism evidence="1 2">
    <name type="scientific">Penicillium nordicum</name>
    <dbReference type="NCBI Taxonomy" id="229535"/>
    <lineage>
        <taxon>Eukaryota</taxon>
        <taxon>Fungi</taxon>
        <taxon>Dikarya</taxon>
        <taxon>Ascomycota</taxon>
        <taxon>Pezizomycotina</taxon>
        <taxon>Eurotiomycetes</taxon>
        <taxon>Eurotiomycetidae</taxon>
        <taxon>Eurotiales</taxon>
        <taxon>Aspergillaceae</taxon>
        <taxon>Penicillium</taxon>
    </lineage>
</organism>
<proteinExistence type="predicted"/>
<gene>
    <name evidence="1" type="ORF">ACN38_g12763</name>
</gene>
<dbReference type="AlphaFoldDB" id="A0A0M8NXR2"/>
<keyword evidence="2" id="KW-1185">Reference proteome</keyword>